<sequence length="128" mass="14343">MKVLVDTSFLLLCVEKGKDFFSMLENKTAERIEPVVPSEVLSELKRLAAKRGKKSKMALAALQIAETMEKLAMEHEGSVDDALIYYAKKTNHPILTSDAKLMKKLASEKIEYLTVSSAGKPIVRLKFR</sequence>
<dbReference type="Pfam" id="PF18477">
    <property type="entry name" value="PIN_9"/>
    <property type="match status" value="1"/>
</dbReference>
<accession>A0A7C5YA59</accession>
<dbReference type="Gene3D" id="3.40.50.1010">
    <property type="entry name" value="5'-nuclease"/>
    <property type="match status" value="1"/>
</dbReference>
<proteinExistence type="predicted"/>
<organism evidence="2">
    <name type="scientific">Caldiarchaeum subterraneum</name>
    <dbReference type="NCBI Taxonomy" id="311458"/>
    <lineage>
        <taxon>Archaea</taxon>
        <taxon>Nitrososphaerota</taxon>
        <taxon>Candidatus Caldarchaeales</taxon>
        <taxon>Candidatus Caldarchaeaceae</taxon>
        <taxon>Candidatus Caldarchaeum</taxon>
    </lineage>
</organism>
<comment type="caution">
    <text evidence="2">The sequence shown here is derived from an EMBL/GenBank/DDBJ whole genome shotgun (WGS) entry which is preliminary data.</text>
</comment>
<dbReference type="AlphaFoldDB" id="A0A7C5YA59"/>
<dbReference type="EMBL" id="DRXS01000211">
    <property type="protein sequence ID" value="HHR40962.1"/>
    <property type="molecule type" value="Genomic_DNA"/>
</dbReference>
<dbReference type="SMART" id="SM00670">
    <property type="entry name" value="PINc"/>
    <property type="match status" value="1"/>
</dbReference>
<gene>
    <name evidence="2" type="ORF">ENM42_03935</name>
</gene>
<reference evidence="2" key="1">
    <citation type="journal article" date="2020" name="mSystems">
        <title>Genome- and Community-Level Interaction Insights into Carbon Utilization and Element Cycling Functions of Hydrothermarchaeota in Hydrothermal Sediment.</title>
        <authorList>
            <person name="Zhou Z."/>
            <person name="Liu Y."/>
            <person name="Xu W."/>
            <person name="Pan J."/>
            <person name="Luo Z.H."/>
            <person name="Li M."/>
        </authorList>
    </citation>
    <scope>NUCLEOTIDE SEQUENCE [LARGE SCALE GENOMIC DNA]</scope>
    <source>
        <strain evidence="2">SpSt-1084</strain>
    </source>
</reference>
<protein>
    <recommendedName>
        <fullName evidence="1">PIN domain-containing protein</fullName>
    </recommendedName>
</protein>
<feature type="domain" description="PIN" evidence="1">
    <location>
        <begin position="1"/>
        <end position="103"/>
    </location>
</feature>
<evidence type="ECO:0000259" key="1">
    <source>
        <dbReference type="SMART" id="SM00670"/>
    </source>
</evidence>
<dbReference type="InterPro" id="IPR041120">
    <property type="entry name" value="PIN_9"/>
</dbReference>
<dbReference type="InterPro" id="IPR029060">
    <property type="entry name" value="PIN-like_dom_sf"/>
</dbReference>
<name>A0A7C5YA59_CALS0</name>
<dbReference type="InterPro" id="IPR002716">
    <property type="entry name" value="PIN_dom"/>
</dbReference>
<dbReference type="CDD" id="cd09879">
    <property type="entry name" value="PIN_VapC_AF0591-like"/>
    <property type="match status" value="1"/>
</dbReference>
<evidence type="ECO:0000313" key="2">
    <source>
        <dbReference type="EMBL" id="HHR40962.1"/>
    </source>
</evidence>
<dbReference type="SUPFAM" id="SSF88723">
    <property type="entry name" value="PIN domain-like"/>
    <property type="match status" value="1"/>
</dbReference>